<dbReference type="AlphaFoldDB" id="A0A511R5A8"/>
<name>A0A511R5A8_9DEIN</name>
<sequence length="244" mass="28585">MIPKEWQLEPHYQSSLLWFSREPRTHQFMGQEIPPRESVDYPGWYFLQRGDALRIVDTLEEALAELKSRLKHWNLSDIFGRPAPYQASKSERKQMLIELLEAPITTPPPNHNPDYDEPLPPLLERKWELGQYLLVATIEYTRFRPEFFTHFDAANNPIRSLVGKVCTLQAATHADLEREDEDEDFEAEWKELAVGTVHLEDNRLTVGFWSHTFEAHTLVYGVAYEEASFEDEELIYYLSSEAKE</sequence>
<dbReference type="RefSeq" id="WP_119342215.1">
    <property type="nucleotide sequence ID" value="NZ_BJXL01000132.1"/>
</dbReference>
<dbReference type="EMBL" id="BJXL01000132">
    <property type="protein sequence ID" value="GEM84799.1"/>
    <property type="molecule type" value="Genomic_DNA"/>
</dbReference>
<evidence type="ECO:0000256" key="1">
    <source>
        <dbReference type="SAM" id="Coils"/>
    </source>
</evidence>
<organism evidence="2 3">
    <name type="scientific">Meiothermus hypogaeus NBRC 106114</name>
    <dbReference type="NCBI Taxonomy" id="1227553"/>
    <lineage>
        <taxon>Bacteria</taxon>
        <taxon>Thermotogati</taxon>
        <taxon>Deinococcota</taxon>
        <taxon>Deinococci</taxon>
        <taxon>Thermales</taxon>
        <taxon>Thermaceae</taxon>
        <taxon>Meiothermus</taxon>
    </lineage>
</organism>
<gene>
    <name evidence="2" type="ORF">MHY01S_29650</name>
</gene>
<feature type="coiled-coil region" evidence="1">
    <location>
        <begin position="49"/>
        <end position="76"/>
    </location>
</feature>
<accession>A0A511R5A8</accession>
<dbReference type="OrthoDB" id="27474at2"/>
<dbReference type="Proteomes" id="UP000321197">
    <property type="component" value="Unassembled WGS sequence"/>
</dbReference>
<proteinExistence type="predicted"/>
<protein>
    <submittedName>
        <fullName evidence="2">Uncharacterized protein</fullName>
    </submittedName>
</protein>
<comment type="caution">
    <text evidence="2">The sequence shown here is derived from an EMBL/GenBank/DDBJ whole genome shotgun (WGS) entry which is preliminary data.</text>
</comment>
<evidence type="ECO:0000313" key="3">
    <source>
        <dbReference type="Proteomes" id="UP000321197"/>
    </source>
</evidence>
<evidence type="ECO:0000313" key="2">
    <source>
        <dbReference type="EMBL" id="GEM84799.1"/>
    </source>
</evidence>
<keyword evidence="1" id="KW-0175">Coiled coil</keyword>
<reference evidence="2 3" key="1">
    <citation type="submission" date="2019-07" db="EMBL/GenBank/DDBJ databases">
        <title>Whole genome shotgun sequence of Meiothermus hypogaeus NBRC 106114.</title>
        <authorList>
            <person name="Hosoyama A."/>
            <person name="Uohara A."/>
            <person name="Ohji S."/>
            <person name="Ichikawa N."/>
        </authorList>
    </citation>
    <scope>NUCLEOTIDE SEQUENCE [LARGE SCALE GENOMIC DNA]</scope>
    <source>
        <strain evidence="2 3">NBRC 106114</strain>
    </source>
</reference>